<feature type="compositionally biased region" description="Polar residues" evidence="1">
    <location>
        <begin position="233"/>
        <end position="259"/>
    </location>
</feature>
<feature type="region of interest" description="Disordered" evidence="1">
    <location>
        <begin position="557"/>
        <end position="580"/>
    </location>
</feature>
<dbReference type="Proteomes" id="UP000005240">
    <property type="component" value="Unassembled WGS sequence"/>
</dbReference>
<feature type="compositionally biased region" description="Polar residues" evidence="1">
    <location>
        <begin position="501"/>
        <end position="518"/>
    </location>
</feature>
<dbReference type="EMBL" id="ADAS02000098">
    <property type="protein sequence ID" value="OAV90609.1"/>
    <property type="molecule type" value="Genomic_DNA"/>
</dbReference>
<evidence type="ECO:0000313" key="4">
    <source>
        <dbReference type="Proteomes" id="UP000005240"/>
    </source>
</evidence>
<dbReference type="AlphaFoldDB" id="A0A180GDJ7"/>
<reference evidence="2" key="2">
    <citation type="submission" date="2016-05" db="EMBL/GenBank/DDBJ databases">
        <title>Comparative analysis highlights variable genome content of wheat rusts and divergence of the mating loci.</title>
        <authorList>
            <person name="Cuomo C.A."/>
            <person name="Bakkeren G."/>
            <person name="Szabo L."/>
            <person name="Khalil H."/>
            <person name="Joly D."/>
            <person name="Goldberg J."/>
            <person name="Young S."/>
            <person name="Zeng Q."/>
            <person name="Fellers J."/>
        </authorList>
    </citation>
    <scope>NUCLEOTIDE SEQUENCE [LARGE SCALE GENOMIC DNA]</scope>
    <source>
        <strain evidence="2">1-1 BBBD Race 1</strain>
    </source>
</reference>
<name>A0A180GDJ7_PUCT1</name>
<reference evidence="3" key="4">
    <citation type="submission" date="2025-05" db="UniProtKB">
        <authorList>
            <consortium name="EnsemblFungi"/>
        </authorList>
    </citation>
    <scope>IDENTIFICATION</scope>
    <source>
        <strain evidence="3">isolate 1-1 / race 1 (BBBD)</strain>
    </source>
</reference>
<keyword evidence="4" id="KW-1185">Reference proteome</keyword>
<dbReference type="OrthoDB" id="2518989at2759"/>
<dbReference type="STRING" id="630390.A0A180GDJ7"/>
<gene>
    <name evidence="2" type="ORF">PTTG_05039</name>
</gene>
<feature type="compositionally biased region" description="Basic residues" evidence="1">
    <location>
        <begin position="168"/>
        <end position="178"/>
    </location>
</feature>
<evidence type="ECO:0000256" key="1">
    <source>
        <dbReference type="SAM" id="MobiDB-lite"/>
    </source>
</evidence>
<dbReference type="EnsemblFungi" id="PTTG_05039-t43_1">
    <property type="protein sequence ID" value="PTTG_05039-t43_1-p1"/>
    <property type="gene ID" value="PTTG_05039"/>
</dbReference>
<feature type="compositionally biased region" description="Polar residues" evidence="1">
    <location>
        <begin position="190"/>
        <end position="220"/>
    </location>
</feature>
<organism evidence="2">
    <name type="scientific">Puccinia triticina (isolate 1-1 / race 1 (BBBD))</name>
    <name type="common">Brown leaf rust fungus</name>
    <dbReference type="NCBI Taxonomy" id="630390"/>
    <lineage>
        <taxon>Eukaryota</taxon>
        <taxon>Fungi</taxon>
        <taxon>Dikarya</taxon>
        <taxon>Basidiomycota</taxon>
        <taxon>Pucciniomycotina</taxon>
        <taxon>Pucciniomycetes</taxon>
        <taxon>Pucciniales</taxon>
        <taxon>Pucciniaceae</taxon>
        <taxon>Puccinia</taxon>
    </lineage>
</organism>
<feature type="region of interest" description="Disordered" evidence="1">
    <location>
        <begin position="501"/>
        <end position="522"/>
    </location>
</feature>
<feature type="region of interest" description="Disordered" evidence="1">
    <location>
        <begin position="1"/>
        <end position="75"/>
    </location>
</feature>
<proteinExistence type="predicted"/>
<evidence type="ECO:0000313" key="2">
    <source>
        <dbReference type="EMBL" id="OAV90609.1"/>
    </source>
</evidence>
<sequence>MEPGTLVMDPAIPANVSGPPEDPDPSSHDPEGNTPPPTQQDLDQNNPPPFRPAPSFAEFLVRSRDAGPPASLEPADAILDSEIQEITPEEFMRSITTATNAAASLLQLKLPRSCKRLAADLATSIRSSKRAFEETGLVPDDEAIRIRPPPKPMSSSMSTSPAVSRNIPPKKRTPKARSIKPVDLLAKTANGASGSTLGGQSDITGTADLNHSRNTSNSDTPDTHEPTLPSPGRESNSIPSITLTLTAASDATGPAQTETVPVRHSDSEAALAAQTDLTSHPAQPASNLQELAAPGNSQIVSITNSPLTIILSDDIRTEVVKIHRELHGSKPSWDKYHATWKSLTPLLQTCARSMQALPPANIPFRFERTTCTYTNWIKSISGAAPQFLSPANNEQWNCPDIIDFPLLSKFRNLDNTLPPQSFIPTVTKTAHPESTLVRFLHRLSHPPPSVHTEWAKLVAASVDVMAKNLFQPPPVTYDDGDDRLTQGVHVLQYLEKQKGCSSSFDTTPQDDANCNNPADQPLPRSHSLDVLTEFRDLIIDVIMAYVIIQTHAISEPPLSQAQKKSNQRAHQTKSARQTQTVLRTQQAASAVSKDAPDVHLQLRSYSKKQNFQPLVYFVLGGVRGLFIASRNYRVAGITECMSFIQAISIISQRSTTARIPGERIWKNLSALLVQLLRPIFQSTNLISPNIHLPSRHAIAEAITNDFLLHWQTSNPTLPFLLPLSNRDAP</sequence>
<reference evidence="2" key="1">
    <citation type="submission" date="2009-11" db="EMBL/GenBank/DDBJ databases">
        <authorList>
            <consortium name="The Broad Institute Genome Sequencing Platform"/>
            <person name="Ward D."/>
            <person name="Feldgarden M."/>
            <person name="Earl A."/>
            <person name="Young S.K."/>
            <person name="Zeng Q."/>
            <person name="Koehrsen M."/>
            <person name="Alvarado L."/>
            <person name="Berlin A."/>
            <person name="Bochicchio J."/>
            <person name="Borenstein D."/>
            <person name="Chapman S.B."/>
            <person name="Chen Z."/>
            <person name="Engels R."/>
            <person name="Freedman E."/>
            <person name="Gellesch M."/>
            <person name="Goldberg J."/>
            <person name="Griggs A."/>
            <person name="Gujja S."/>
            <person name="Heilman E."/>
            <person name="Heiman D."/>
            <person name="Hepburn T."/>
            <person name="Howarth C."/>
            <person name="Jen D."/>
            <person name="Larson L."/>
            <person name="Lewis B."/>
            <person name="Mehta T."/>
            <person name="Park D."/>
            <person name="Pearson M."/>
            <person name="Roberts A."/>
            <person name="Saif S."/>
            <person name="Shea T."/>
            <person name="Shenoy N."/>
            <person name="Sisk P."/>
            <person name="Stolte C."/>
            <person name="Sykes S."/>
            <person name="Thomson T."/>
            <person name="Walk T."/>
            <person name="White J."/>
            <person name="Yandava C."/>
            <person name="Izard J."/>
            <person name="Baranova O.V."/>
            <person name="Blanton J.M."/>
            <person name="Tanner A.C."/>
            <person name="Dewhirst F.E."/>
            <person name="Haas B."/>
            <person name="Nusbaum C."/>
            <person name="Birren B."/>
        </authorList>
    </citation>
    <scope>NUCLEOTIDE SEQUENCE [LARGE SCALE GENOMIC DNA]</scope>
    <source>
        <strain evidence="2">1-1 BBBD Race 1</strain>
    </source>
</reference>
<dbReference type="VEuPathDB" id="FungiDB:PTTG_05039"/>
<feature type="region of interest" description="Disordered" evidence="1">
    <location>
        <begin position="142"/>
        <end position="268"/>
    </location>
</feature>
<evidence type="ECO:0000313" key="3">
    <source>
        <dbReference type="EnsemblFungi" id="PTTG_05039-t43_1-p1"/>
    </source>
</evidence>
<protein>
    <submittedName>
        <fullName evidence="2 3">Uncharacterized protein</fullName>
    </submittedName>
</protein>
<accession>A0A180GDJ7</accession>
<reference evidence="3 4" key="3">
    <citation type="journal article" date="2017" name="G3 (Bethesda)">
        <title>Comparative analysis highlights variable genome content of wheat rusts and divergence of the mating loci.</title>
        <authorList>
            <person name="Cuomo C.A."/>
            <person name="Bakkeren G."/>
            <person name="Khalil H.B."/>
            <person name="Panwar V."/>
            <person name="Joly D."/>
            <person name="Linning R."/>
            <person name="Sakthikumar S."/>
            <person name="Song X."/>
            <person name="Adiconis X."/>
            <person name="Fan L."/>
            <person name="Goldberg J.M."/>
            <person name="Levin J.Z."/>
            <person name="Young S."/>
            <person name="Zeng Q."/>
            <person name="Anikster Y."/>
            <person name="Bruce M."/>
            <person name="Wang M."/>
            <person name="Yin C."/>
            <person name="McCallum B."/>
            <person name="Szabo L.J."/>
            <person name="Hulbert S."/>
            <person name="Chen X."/>
            <person name="Fellers J.P."/>
        </authorList>
    </citation>
    <scope>NUCLEOTIDE SEQUENCE</scope>
    <source>
        <strain evidence="4">Isolate 1-1 / race 1 (BBBD)</strain>
        <strain evidence="3">isolate 1-1 / race 1 (BBBD)</strain>
    </source>
</reference>